<keyword evidence="2" id="KW-0732">Signal</keyword>
<dbReference type="PIRSF" id="PIRSF017082">
    <property type="entry name" value="YflP"/>
    <property type="match status" value="1"/>
</dbReference>
<dbReference type="PANTHER" id="PTHR42928:SF5">
    <property type="entry name" value="BLR1237 PROTEIN"/>
    <property type="match status" value="1"/>
</dbReference>
<dbReference type="OrthoDB" id="7245085at2"/>
<name>A0A1I4CLX2_9PROT</name>
<organism evidence="3 4">
    <name type="scientific">Falsiroseomonas stagni DSM 19981</name>
    <dbReference type="NCBI Taxonomy" id="1123062"/>
    <lineage>
        <taxon>Bacteria</taxon>
        <taxon>Pseudomonadati</taxon>
        <taxon>Pseudomonadota</taxon>
        <taxon>Alphaproteobacteria</taxon>
        <taxon>Acetobacterales</taxon>
        <taxon>Roseomonadaceae</taxon>
        <taxon>Falsiroseomonas</taxon>
    </lineage>
</organism>
<dbReference type="CDD" id="cd07012">
    <property type="entry name" value="PBP2_Bug_TTT"/>
    <property type="match status" value="1"/>
</dbReference>
<dbReference type="Gene3D" id="3.40.190.10">
    <property type="entry name" value="Periplasmic binding protein-like II"/>
    <property type="match status" value="1"/>
</dbReference>
<evidence type="ECO:0000313" key="3">
    <source>
        <dbReference type="EMBL" id="SFK82274.1"/>
    </source>
</evidence>
<keyword evidence="3" id="KW-0675">Receptor</keyword>
<dbReference type="InterPro" id="IPR042100">
    <property type="entry name" value="Bug_dom1"/>
</dbReference>
<dbReference type="STRING" id="1123062.SAMN02745775_10810"/>
<dbReference type="InterPro" id="IPR005064">
    <property type="entry name" value="BUG"/>
</dbReference>
<dbReference type="Proteomes" id="UP000199473">
    <property type="component" value="Unassembled WGS sequence"/>
</dbReference>
<evidence type="ECO:0000256" key="2">
    <source>
        <dbReference type="SAM" id="SignalP"/>
    </source>
</evidence>
<protein>
    <submittedName>
        <fullName evidence="3">Tripartite-type tricarboxylate transporter, receptor component TctC</fullName>
    </submittedName>
</protein>
<evidence type="ECO:0000313" key="4">
    <source>
        <dbReference type="Proteomes" id="UP000199473"/>
    </source>
</evidence>
<accession>A0A1I4CLX2</accession>
<dbReference type="Gene3D" id="3.40.190.150">
    <property type="entry name" value="Bordetella uptake gene, domain 1"/>
    <property type="match status" value="1"/>
</dbReference>
<dbReference type="PANTHER" id="PTHR42928">
    <property type="entry name" value="TRICARBOXYLATE-BINDING PROTEIN"/>
    <property type="match status" value="1"/>
</dbReference>
<feature type="signal peptide" evidence="2">
    <location>
        <begin position="1"/>
        <end position="24"/>
    </location>
</feature>
<gene>
    <name evidence="3" type="ORF">SAMN02745775_10810</name>
</gene>
<proteinExistence type="inferred from homology"/>
<dbReference type="AlphaFoldDB" id="A0A1I4CLX2"/>
<sequence>MTPRLTRRLLLAATTLAVPAIAHAQARRPLRIVIPFPPGGAVDGLGRVLADRLAPVLEQSVVVDNRSGGGGLIGADAVAKAPPDGTTIGVIGAATLCAAPFLQQTMPFDVARDFRAISQISDSAVLLAVNSEAATRRGWTDLGSLLAWCRANPGLFKVAHAGAATVSHLTLAALSAQSRAEFNQIPYRGGAQMTADLLNGTIEGSADLPTALVPQLESGRIRILGTSSGQRLGMLPAIPAFSETPGLQGFDIRSWNMIVTASATPAAEVERIAAAIRQVGTTQSFKDALRPLGYDAVVSESTAAAAALIASETPKWQRLVEVSGARVN</sequence>
<dbReference type="Pfam" id="PF03401">
    <property type="entry name" value="TctC"/>
    <property type="match status" value="1"/>
</dbReference>
<evidence type="ECO:0000256" key="1">
    <source>
        <dbReference type="ARBA" id="ARBA00006987"/>
    </source>
</evidence>
<feature type="chain" id="PRO_5011487483" evidence="2">
    <location>
        <begin position="25"/>
        <end position="328"/>
    </location>
</feature>
<dbReference type="RefSeq" id="WP_092961474.1">
    <property type="nucleotide sequence ID" value="NZ_FOSQ01000008.1"/>
</dbReference>
<dbReference type="EMBL" id="FOSQ01000008">
    <property type="protein sequence ID" value="SFK82274.1"/>
    <property type="molecule type" value="Genomic_DNA"/>
</dbReference>
<reference evidence="3 4" key="1">
    <citation type="submission" date="2016-10" db="EMBL/GenBank/DDBJ databases">
        <authorList>
            <person name="de Groot N.N."/>
        </authorList>
    </citation>
    <scope>NUCLEOTIDE SEQUENCE [LARGE SCALE GENOMIC DNA]</scope>
    <source>
        <strain evidence="3 4">DSM 19981</strain>
    </source>
</reference>
<keyword evidence="4" id="KW-1185">Reference proteome</keyword>
<comment type="similarity">
    <text evidence="1">Belongs to the UPF0065 (bug) family.</text>
</comment>